<evidence type="ECO:0000256" key="3">
    <source>
        <dbReference type="ARBA" id="ARBA00022449"/>
    </source>
</evidence>
<dbReference type="Gene3D" id="1.20.1530.10">
    <property type="entry name" value="Na+/H+ antiporter like domain"/>
    <property type="match status" value="1"/>
</dbReference>
<feature type="transmembrane region" description="Helical" evidence="11">
    <location>
        <begin position="52"/>
        <end position="70"/>
    </location>
</feature>
<comment type="caution">
    <text evidence="12">The sequence shown here is derived from an EMBL/GenBank/DDBJ whole genome shotgun (WGS) entry which is preliminary data.</text>
</comment>
<gene>
    <name evidence="11" type="primary">nhaA</name>
    <name evidence="12" type="ORF">NUH29_01155</name>
</gene>
<sequence length="380" mass="39167">MHFFRSERVAAVVLAAAAVIGLAVANSPIGPAVIGIRDEHPHTGITVLDLSIGHWIADGLLALFFLVAAIELRHELTHGELDTPRKALAPAVAATGGVIAPALLYLAIVHEPAGNVGWPIPTATDIAFALGVLALLGRGLPRRVRAFLLALAVLDDLIAIAIIAAFFTRDLQPVPLLVAVPLIAAFGWVSARRSLAPAVRVVLLVAIGVAVWALVLSSGIHATIAGVALGLVFSPGPAHRTRHTLEPWVNGVVLPLFALSASMVAIPEVREGGLGGVFWGVLIALPVGKLLGITAGALISRRMMPASERAVALRLPEVLVVATLGGVGFTISLLMAELAFRGETTLVASATLAVLAGSLVAILVGGVTTAVVARRMRVSS</sequence>
<proteinExistence type="inferred from homology"/>
<keyword evidence="13" id="KW-1185">Reference proteome</keyword>
<dbReference type="Proteomes" id="UP001205337">
    <property type="component" value="Unassembled WGS sequence"/>
</dbReference>
<keyword evidence="3 11" id="KW-0050">Antiport</keyword>
<keyword evidence="10 11" id="KW-0739">Sodium transport</keyword>
<protein>
    <recommendedName>
        <fullName evidence="11">Na(+)/H(+) antiporter NhaA</fullName>
    </recommendedName>
    <alternativeName>
        <fullName evidence="11">Sodium/proton antiporter NhaA</fullName>
    </alternativeName>
</protein>
<dbReference type="HAMAP" id="MF_01844">
    <property type="entry name" value="NhaA"/>
    <property type="match status" value="1"/>
</dbReference>
<feature type="transmembrane region" description="Helical" evidence="11">
    <location>
        <begin position="198"/>
        <end position="214"/>
    </location>
</feature>
<evidence type="ECO:0000256" key="5">
    <source>
        <dbReference type="ARBA" id="ARBA00022692"/>
    </source>
</evidence>
<feature type="transmembrane region" description="Helical" evidence="11">
    <location>
        <begin position="148"/>
        <end position="167"/>
    </location>
</feature>
<comment type="subcellular location">
    <subcellularLocation>
        <location evidence="1">Cell inner membrane</location>
        <topology evidence="1">Multi-pass membrane protein</topology>
    </subcellularLocation>
    <subcellularLocation>
        <location evidence="11">Cell membrane</location>
        <topology evidence="11">Multi-pass membrane protein</topology>
    </subcellularLocation>
</comment>
<dbReference type="Pfam" id="PF06965">
    <property type="entry name" value="Na_H_antiport_1"/>
    <property type="match status" value="1"/>
</dbReference>
<feature type="transmembrane region" description="Helical" evidence="11">
    <location>
        <begin position="116"/>
        <end position="136"/>
    </location>
</feature>
<feature type="transmembrane region" description="Helical" evidence="11">
    <location>
        <begin position="173"/>
        <end position="191"/>
    </location>
</feature>
<feature type="transmembrane region" description="Helical" evidence="11">
    <location>
        <begin position="91"/>
        <end position="110"/>
    </location>
</feature>
<feature type="transmembrane region" description="Helical" evidence="11">
    <location>
        <begin position="278"/>
        <end position="299"/>
    </location>
</feature>
<name>A0ABT1ZBS8_9MICO</name>
<comment type="function">
    <text evidence="11">Na(+)/H(+) antiporter that extrudes sodium in exchange for external protons.</text>
</comment>
<keyword evidence="4 11" id="KW-1003">Cell membrane</keyword>
<feature type="transmembrane region" description="Helical" evidence="11">
    <location>
        <begin position="319"/>
        <end position="340"/>
    </location>
</feature>
<keyword evidence="5 11" id="KW-0812">Transmembrane</keyword>
<accession>A0ABT1ZBS8</accession>
<feature type="transmembrane region" description="Helical" evidence="11">
    <location>
        <begin position="346"/>
        <end position="373"/>
    </location>
</feature>
<evidence type="ECO:0000256" key="10">
    <source>
        <dbReference type="ARBA" id="ARBA00023201"/>
    </source>
</evidence>
<dbReference type="PANTHER" id="PTHR30341:SF0">
    <property type="entry name" value="NA(+)_H(+) ANTIPORTER NHAA"/>
    <property type="match status" value="1"/>
</dbReference>
<organism evidence="12 13">
    <name type="scientific">Protaetiibacter mangrovi</name>
    <dbReference type="NCBI Taxonomy" id="2970926"/>
    <lineage>
        <taxon>Bacteria</taxon>
        <taxon>Bacillati</taxon>
        <taxon>Actinomycetota</taxon>
        <taxon>Actinomycetes</taxon>
        <taxon>Micrococcales</taxon>
        <taxon>Microbacteriaceae</taxon>
        <taxon>Protaetiibacter</taxon>
    </lineage>
</organism>
<comment type="catalytic activity">
    <reaction evidence="11">
        <text>Na(+)(in) + 2 H(+)(out) = Na(+)(out) + 2 H(+)(in)</text>
        <dbReference type="Rhea" id="RHEA:29251"/>
        <dbReference type="ChEBI" id="CHEBI:15378"/>
        <dbReference type="ChEBI" id="CHEBI:29101"/>
    </reaction>
</comment>
<reference evidence="12 13" key="1">
    <citation type="submission" date="2022-08" db="EMBL/GenBank/DDBJ databases">
        <authorList>
            <person name="Li F."/>
        </authorList>
    </citation>
    <scope>NUCLEOTIDE SEQUENCE [LARGE SCALE GENOMIC DNA]</scope>
    <source>
        <strain evidence="12 13">10F1B-8-1</strain>
    </source>
</reference>
<feature type="transmembrane region" description="Helical" evidence="11">
    <location>
        <begin position="248"/>
        <end position="266"/>
    </location>
</feature>
<dbReference type="InterPro" id="IPR023171">
    <property type="entry name" value="Na/H_antiporter_dom_sf"/>
</dbReference>
<feature type="transmembrane region" description="Helical" evidence="11">
    <location>
        <begin position="220"/>
        <end position="236"/>
    </location>
</feature>
<keyword evidence="9 11" id="KW-0472">Membrane</keyword>
<keyword evidence="7 11" id="KW-0915">Sodium</keyword>
<evidence type="ECO:0000256" key="9">
    <source>
        <dbReference type="ARBA" id="ARBA00023136"/>
    </source>
</evidence>
<evidence type="ECO:0000256" key="7">
    <source>
        <dbReference type="ARBA" id="ARBA00023053"/>
    </source>
</evidence>
<evidence type="ECO:0000256" key="1">
    <source>
        <dbReference type="ARBA" id="ARBA00004429"/>
    </source>
</evidence>
<evidence type="ECO:0000256" key="2">
    <source>
        <dbReference type="ARBA" id="ARBA00022448"/>
    </source>
</evidence>
<dbReference type="PANTHER" id="PTHR30341">
    <property type="entry name" value="SODIUM ION/PROTON ANTIPORTER NHAA-RELATED"/>
    <property type="match status" value="1"/>
</dbReference>
<evidence type="ECO:0000256" key="6">
    <source>
        <dbReference type="ARBA" id="ARBA00022989"/>
    </source>
</evidence>
<evidence type="ECO:0000256" key="8">
    <source>
        <dbReference type="ARBA" id="ARBA00023065"/>
    </source>
</evidence>
<keyword evidence="2 11" id="KW-0813">Transport</keyword>
<evidence type="ECO:0000313" key="12">
    <source>
        <dbReference type="EMBL" id="MCS0498157.1"/>
    </source>
</evidence>
<dbReference type="InterPro" id="IPR004670">
    <property type="entry name" value="NhaA"/>
</dbReference>
<dbReference type="EMBL" id="JANTHX010000003">
    <property type="protein sequence ID" value="MCS0498157.1"/>
    <property type="molecule type" value="Genomic_DNA"/>
</dbReference>
<evidence type="ECO:0000256" key="4">
    <source>
        <dbReference type="ARBA" id="ARBA00022475"/>
    </source>
</evidence>
<keyword evidence="8 11" id="KW-0406">Ion transport</keyword>
<evidence type="ECO:0000313" key="13">
    <source>
        <dbReference type="Proteomes" id="UP001205337"/>
    </source>
</evidence>
<comment type="similarity">
    <text evidence="11">Belongs to the NhaA Na(+)/H(+) (TC 2.A.33) antiporter family.</text>
</comment>
<keyword evidence="6 11" id="KW-1133">Transmembrane helix</keyword>
<dbReference type="RefSeq" id="WP_258797031.1">
    <property type="nucleotide sequence ID" value="NZ_JANTHX010000003.1"/>
</dbReference>
<evidence type="ECO:0000256" key="11">
    <source>
        <dbReference type="HAMAP-Rule" id="MF_01844"/>
    </source>
</evidence>